<dbReference type="RefSeq" id="WP_136446492.1">
    <property type="nucleotide sequence ID" value="NZ_SSXH01000010.1"/>
</dbReference>
<sequence length="238" mass="25038">MADVVNEGARGLGAWHIPRSRGAVSGLLLMLLGIWGALIPFVGPYFDFAFTPNSAWTWTSARFWLEVLPGIAAFVGGLLLLASTNRGTAALGAWLAIGAGAWFIIGPTLAAPWHLGSIGTPLGGSARQALEWISFYYGLGAVVLFLGSTAWGRLSVRGVRDVAAARRHRERTALRSRGGREETLAPPVSEPQVYPSDRPSSAPAPGAGRPTGVDSAGSDLPADGRAGAYGRHRRRDNG</sequence>
<organism evidence="3 4">
    <name type="scientific">Candidatus Frankia alpina</name>
    <dbReference type="NCBI Taxonomy" id="2699483"/>
    <lineage>
        <taxon>Bacteria</taxon>
        <taxon>Bacillati</taxon>
        <taxon>Actinomycetota</taxon>
        <taxon>Actinomycetes</taxon>
        <taxon>Frankiales</taxon>
        <taxon>Frankiaceae</taxon>
        <taxon>Frankia</taxon>
    </lineage>
</organism>
<feature type="transmembrane region" description="Helical" evidence="2">
    <location>
        <begin position="63"/>
        <end position="82"/>
    </location>
</feature>
<feature type="compositionally biased region" description="Low complexity" evidence="1">
    <location>
        <begin position="195"/>
        <end position="210"/>
    </location>
</feature>
<keyword evidence="2" id="KW-0812">Transmembrane</keyword>
<keyword evidence="4" id="KW-1185">Reference proteome</keyword>
<dbReference type="Proteomes" id="UP000305282">
    <property type="component" value="Unassembled WGS sequence"/>
</dbReference>
<dbReference type="OrthoDB" id="3208582at2"/>
<feature type="transmembrane region" description="Helical" evidence="2">
    <location>
        <begin position="135"/>
        <end position="156"/>
    </location>
</feature>
<feature type="region of interest" description="Disordered" evidence="1">
    <location>
        <begin position="168"/>
        <end position="238"/>
    </location>
</feature>
<protein>
    <submittedName>
        <fullName evidence="3">Uncharacterized protein</fullName>
    </submittedName>
</protein>
<gene>
    <name evidence="3" type="ORF">E7Y31_01085</name>
</gene>
<accession>A0A4S5EV23</accession>
<comment type="caution">
    <text evidence="3">The sequence shown here is derived from an EMBL/GenBank/DDBJ whole genome shotgun (WGS) entry which is preliminary data.</text>
</comment>
<keyword evidence="2" id="KW-0472">Membrane</keyword>
<evidence type="ECO:0000256" key="1">
    <source>
        <dbReference type="SAM" id="MobiDB-lite"/>
    </source>
</evidence>
<evidence type="ECO:0000256" key="2">
    <source>
        <dbReference type="SAM" id="Phobius"/>
    </source>
</evidence>
<dbReference type="AlphaFoldDB" id="A0A4S5EV23"/>
<keyword evidence="2" id="KW-1133">Transmembrane helix</keyword>
<proteinExistence type="predicted"/>
<reference evidence="3 4" key="1">
    <citation type="submission" date="2019-04" db="EMBL/GenBank/DDBJ databases">
        <title>Draft genome sequences for three unisolated Alnus-infective Frankia Sp+ strains, AgTrS, AiOr and AvVan, the first sequenced Frankia strains able to sporulate in-planta.</title>
        <authorList>
            <person name="Bethencourt L."/>
            <person name="Vautrin F."/>
            <person name="Taib N."/>
            <person name="Dubost A."/>
            <person name="Castro-Garcia L."/>
            <person name="Imbaud O."/>
            <person name="Abrouk D."/>
            <person name="Fournier P."/>
            <person name="Briolay J."/>
            <person name="Nguyen A."/>
            <person name="Normand P."/>
            <person name="Fernandez M.P."/>
            <person name="Brochier-Armanet C."/>
            <person name="Herrera-Belaroussi A."/>
        </authorList>
    </citation>
    <scope>NUCLEOTIDE SEQUENCE [LARGE SCALE GENOMIC DNA]</scope>
    <source>
        <strain evidence="3 4">AvVan</strain>
    </source>
</reference>
<feature type="transmembrane region" description="Helical" evidence="2">
    <location>
        <begin position="94"/>
        <end position="115"/>
    </location>
</feature>
<evidence type="ECO:0000313" key="4">
    <source>
        <dbReference type="Proteomes" id="UP000305282"/>
    </source>
</evidence>
<dbReference type="EMBL" id="SSXH01000010">
    <property type="protein sequence ID" value="THJ76203.1"/>
    <property type="molecule type" value="Genomic_DNA"/>
</dbReference>
<feature type="transmembrane region" description="Helical" evidence="2">
    <location>
        <begin position="23"/>
        <end position="43"/>
    </location>
</feature>
<name>A0A4S5EV23_9ACTN</name>
<evidence type="ECO:0000313" key="3">
    <source>
        <dbReference type="EMBL" id="THJ76203.1"/>
    </source>
</evidence>